<dbReference type="GO" id="GO:0005975">
    <property type="term" value="P:carbohydrate metabolic process"/>
    <property type="evidence" value="ECO:0007669"/>
    <property type="project" value="InterPro"/>
</dbReference>
<evidence type="ECO:0000313" key="3">
    <source>
        <dbReference type="EMBL" id="SDA86044.1"/>
    </source>
</evidence>
<proteinExistence type="predicted"/>
<dbReference type="AlphaFoldDB" id="A0A1G5YUC2"/>
<gene>
    <name evidence="3" type="ORF">SAMN02927914_03745</name>
</gene>
<dbReference type="InterPro" id="IPR011330">
    <property type="entry name" value="Glyco_hydro/deAcase_b/a-brl"/>
</dbReference>
<sequence>MNITRRTAVLGGLAMPLLALAGKGISRTEAAEKLPNPLIVTISGLDATAKSARLAALTDAFLTRKVPILVTVAPVDPAGNLLDYNSEVAKWLRQTALLNTDGIEFGAHINTITSDDPYFQARQASDIQAAFSYLVNEYQRYQSKAVITALTMTTNSPLRSHQDASSLRAAGIRSLIRLRGGLEDKVRLQPEDGGYWSTTTDLVNVFASVLTSTRPAVAGAAPMDVPTLGANIAGLAAGGNPIVVDVPFAALAGLGDRDLADYAANVAQAVLSAISTGKVRGILPKKLYVQSKQTSRLIVVRVDDLRLDTDTDPSHMAFVYGLIEDGYPVTDAIIPSPRSGLLSKDEKSKAFLRAMLPEKHYDIAAHGWNHTPQELLGNSSQKDFDLIRDGISEVYRSTGKFPISYIPPNDAFDDNTLNALAATGTPVFSAEKGDLRRFSGLDSRGILHVSNTMKFEKAWTPDLPYFTKQQVLDYFGTENDAVFCIHPGTANTPEKQALILDMLAELSSQRGTKLVNFDEYYRAVSPAMPKVDLIRSARADVSVRDWKRPDPYPLDDGVLKADAALAWSYFDWGAKNYNGMVPATSWIEFGKQTGYPFTTMWDVGSHILAALSAERLGIIGQAEFETTISRIIAFLGETNFRYAGGKLPHSERALKPQDGQRDGFDSADTGRLLIALKILDNHTAGAFPVFDLVSGWSFKPVLKGGEMHIVNDKGRISSVHANSYAGYAGRGYSLWGEEIKPVFGMTDPGHSMDDAVLALTEIQRRGRIATEPHVTEEIELGGSPHGRLMADILYAAQLKRYRETGIATCVTESAMAGAPYFTYQGYQLTDNGGTFSVDTQKTSAPDKAAKLADSLRLVSAKGAYLWHAARPGDYSSTLVELIRNKAKMPGMGFSSGISEKTGKAVPVTDINTNGIILEAVAYILGGRKPLLLSEGAA</sequence>
<accession>A0A1G5YUC2</accession>
<dbReference type="EMBL" id="FMXM01000011">
    <property type="protein sequence ID" value="SDA86044.1"/>
    <property type="molecule type" value="Genomic_DNA"/>
</dbReference>
<protein>
    <recommendedName>
        <fullName evidence="2">DUF3131 domain-containing protein</fullName>
    </recommendedName>
</protein>
<organism evidence="3 4">
    <name type="scientific">Mesorhizobium qingshengii</name>
    <dbReference type="NCBI Taxonomy" id="1165689"/>
    <lineage>
        <taxon>Bacteria</taxon>
        <taxon>Pseudomonadati</taxon>
        <taxon>Pseudomonadota</taxon>
        <taxon>Alphaproteobacteria</taxon>
        <taxon>Hyphomicrobiales</taxon>
        <taxon>Phyllobacteriaceae</taxon>
        <taxon>Mesorhizobium</taxon>
    </lineage>
</organism>
<evidence type="ECO:0000256" key="1">
    <source>
        <dbReference type="SAM" id="SignalP"/>
    </source>
</evidence>
<dbReference type="RefSeq" id="WP_167365142.1">
    <property type="nucleotide sequence ID" value="NZ_FMXM01000011.1"/>
</dbReference>
<evidence type="ECO:0000259" key="2">
    <source>
        <dbReference type="Pfam" id="PF11329"/>
    </source>
</evidence>
<dbReference type="SUPFAM" id="SSF88713">
    <property type="entry name" value="Glycoside hydrolase/deacetylase"/>
    <property type="match status" value="1"/>
</dbReference>
<dbReference type="STRING" id="1165689.SAMN02927914_03745"/>
<dbReference type="Pfam" id="PF11329">
    <property type="entry name" value="DUF3131"/>
    <property type="match status" value="1"/>
</dbReference>
<name>A0A1G5YUC2_9HYPH</name>
<feature type="chain" id="PRO_5011437521" description="DUF3131 domain-containing protein" evidence="1">
    <location>
        <begin position="22"/>
        <end position="937"/>
    </location>
</feature>
<dbReference type="Proteomes" id="UP000198588">
    <property type="component" value="Unassembled WGS sequence"/>
</dbReference>
<evidence type="ECO:0000313" key="4">
    <source>
        <dbReference type="Proteomes" id="UP000198588"/>
    </source>
</evidence>
<feature type="domain" description="DUF3131" evidence="2">
    <location>
        <begin position="562"/>
        <end position="923"/>
    </location>
</feature>
<feature type="signal peptide" evidence="1">
    <location>
        <begin position="1"/>
        <end position="21"/>
    </location>
</feature>
<dbReference type="Gene3D" id="3.20.20.370">
    <property type="entry name" value="Glycoside hydrolase/deacetylase"/>
    <property type="match status" value="1"/>
</dbReference>
<reference evidence="3 4" key="1">
    <citation type="submission" date="2016-10" db="EMBL/GenBank/DDBJ databases">
        <authorList>
            <person name="de Groot N.N."/>
        </authorList>
    </citation>
    <scope>NUCLEOTIDE SEQUENCE [LARGE SCALE GENOMIC DNA]</scope>
    <source>
        <strain evidence="3 4">CGMCC 1.12097</strain>
    </source>
</reference>
<dbReference type="Gene3D" id="1.50.10.140">
    <property type="match status" value="1"/>
</dbReference>
<keyword evidence="1" id="KW-0732">Signal</keyword>
<dbReference type="InterPro" id="IPR021478">
    <property type="entry name" value="DUF3131"/>
</dbReference>